<evidence type="ECO:0000313" key="2">
    <source>
        <dbReference type="EMBL" id="PWE56804.1"/>
    </source>
</evidence>
<proteinExistence type="predicted"/>
<name>A0A2U2DU25_9HYPH</name>
<keyword evidence="3" id="KW-1185">Reference proteome</keyword>
<dbReference type="InterPro" id="IPR019080">
    <property type="entry name" value="YqaJ_viral_recombinase"/>
</dbReference>
<dbReference type="PANTHER" id="PTHR46609">
    <property type="entry name" value="EXONUCLEASE, PHAGE-TYPE/RECB, C-TERMINAL DOMAIN-CONTAINING PROTEIN"/>
    <property type="match status" value="1"/>
</dbReference>
<reference evidence="2 3" key="1">
    <citation type="submission" date="2018-05" db="EMBL/GenBank/DDBJ databases">
        <title>The draft genome of strain NS-104.</title>
        <authorList>
            <person name="Hang P."/>
            <person name="Jiang J."/>
        </authorList>
    </citation>
    <scope>NUCLEOTIDE SEQUENCE [LARGE SCALE GENOMIC DNA]</scope>
    <source>
        <strain evidence="2 3">NS-104</strain>
    </source>
</reference>
<feature type="domain" description="YqaJ viral recombinase" evidence="1">
    <location>
        <begin position="13"/>
        <end position="151"/>
    </location>
</feature>
<dbReference type="EMBL" id="QFBC01000003">
    <property type="protein sequence ID" value="PWE56804.1"/>
    <property type="molecule type" value="Genomic_DNA"/>
</dbReference>
<evidence type="ECO:0000259" key="1">
    <source>
        <dbReference type="Pfam" id="PF09588"/>
    </source>
</evidence>
<sequence length="224" mass="25050">MIQIFNCDQNSPEWFHARAGIPTASEFHTVMASGRSGGESKTRKTYLYKLAGEVVTGEPTEGYSNAHMDRGHVMEGEAREKYSFIADAEIQSVGFIRNGDKGASPDGLIGDRGMFEAKSKLPHLLIETLFRDDFPPEHKAQCQGALWVAEREWIDIVVYWPKLPLFVKRAYRDEAYIATIATAVKDFNEELAEIVEKVRRYGAPTSPSNESEIAAIRNHPLMAG</sequence>
<dbReference type="GO" id="GO:0004527">
    <property type="term" value="F:exonuclease activity"/>
    <property type="evidence" value="ECO:0007669"/>
    <property type="project" value="UniProtKB-KW"/>
</dbReference>
<protein>
    <submittedName>
        <fullName evidence="2">Exonuclease</fullName>
    </submittedName>
</protein>
<dbReference type="RefSeq" id="WP_109458179.1">
    <property type="nucleotide sequence ID" value="NZ_QFBC01000003.1"/>
</dbReference>
<gene>
    <name evidence="2" type="ORF">DEM27_10605</name>
</gene>
<dbReference type="OrthoDB" id="1245848at2"/>
<comment type="caution">
    <text evidence="2">The sequence shown here is derived from an EMBL/GenBank/DDBJ whole genome shotgun (WGS) entry which is preliminary data.</text>
</comment>
<dbReference type="InterPro" id="IPR051703">
    <property type="entry name" value="NF-kappa-B_Signaling_Reg"/>
</dbReference>
<dbReference type="CDD" id="cd22343">
    <property type="entry name" value="PDDEXK_lambda_exonuclease-like"/>
    <property type="match status" value="1"/>
</dbReference>
<evidence type="ECO:0000313" key="3">
    <source>
        <dbReference type="Proteomes" id="UP000245252"/>
    </source>
</evidence>
<organism evidence="2 3">
    <name type="scientific">Metarhizobium album</name>
    <dbReference type="NCBI Taxonomy" id="2182425"/>
    <lineage>
        <taxon>Bacteria</taxon>
        <taxon>Pseudomonadati</taxon>
        <taxon>Pseudomonadota</taxon>
        <taxon>Alphaproteobacteria</taxon>
        <taxon>Hyphomicrobiales</taxon>
        <taxon>Rhizobiaceae</taxon>
        <taxon>Metarhizobium</taxon>
    </lineage>
</organism>
<keyword evidence="2" id="KW-0378">Hydrolase</keyword>
<dbReference type="Pfam" id="PF09588">
    <property type="entry name" value="YqaJ"/>
    <property type="match status" value="1"/>
</dbReference>
<accession>A0A2U2DU25</accession>
<dbReference type="AlphaFoldDB" id="A0A2U2DU25"/>
<dbReference type="InterPro" id="IPR011335">
    <property type="entry name" value="Restrct_endonuc-II-like"/>
</dbReference>
<dbReference type="Gene3D" id="3.90.320.10">
    <property type="match status" value="1"/>
</dbReference>
<dbReference type="InterPro" id="IPR011604">
    <property type="entry name" value="PDDEXK-like_dom_sf"/>
</dbReference>
<dbReference type="PANTHER" id="PTHR46609:SF6">
    <property type="entry name" value="EXONUCLEASE, PHAGE-TYPE_RECB, C-TERMINAL DOMAIN-CONTAINING PROTEIN-RELATED"/>
    <property type="match status" value="1"/>
</dbReference>
<dbReference type="SUPFAM" id="SSF52980">
    <property type="entry name" value="Restriction endonuclease-like"/>
    <property type="match status" value="1"/>
</dbReference>
<keyword evidence="2" id="KW-0540">Nuclease</keyword>
<keyword evidence="2" id="KW-0269">Exonuclease</keyword>
<dbReference type="Proteomes" id="UP000245252">
    <property type="component" value="Unassembled WGS sequence"/>
</dbReference>